<evidence type="ECO:0000256" key="2">
    <source>
        <dbReference type="ARBA" id="ARBA00004141"/>
    </source>
</evidence>
<keyword evidence="13" id="KW-1185">Reference proteome</keyword>
<sequence>MLSKLNQNWQAIKLITRMDKPIGTYLLLWPTYWALWIASDGWPNFHLLLVFTLGVFIMRSAGCVINDIADRKIDGKVERTQNRPLVSGMMTTNTAINLFGILIGMALGLVLTLSWPTIYLSAVALALASLYPFMKRYTQLPQVVLGAAFSWGMIMAFSEAQGEVPLVAWLLFIANLLWTVAYDTIYAMVDRDDDLKIGVKSTAILFADNDKRIIGFLQLLVLALLWTVGDILAFGWPYQLSIVIAGAMFTYQQILISNREREACFNAFLHNHWVGMVVFIGIMIEYL</sequence>
<dbReference type="InterPro" id="IPR006370">
    <property type="entry name" value="HB_polyprenyltransferase-like"/>
</dbReference>
<feature type="transmembrane region" description="Helical" evidence="10">
    <location>
        <begin position="143"/>
        <end position="160"/>
    </location>
</feature>
<reference evidence="12 13" key="1">
    <citation type="journal article" date="2019" name="Int. J. Syst. Evol. Microbiol.">
        <title>The Global Catalogue of Microorganisms (GCM) 10K type strain sequencing project: providing services to taxonomists for standard genome sequencing and annotation.</title>
        <authorList>
            <consortium name="The Broad Institute Genomics Platform"/>
            <consortium name="The Broad Institute Genome Sequencing Center for Infectious Disease"/>
            <person name="Wu L."/>
            <person name="Ma J."/>
        </authorList>
    </citation>
    <scope>NUCLEOTIDE SEQUENCE [LARGE SCALE GENOMIC DNA]</scope>
    <source>
        <strain evidence="12 13">JCM 15608</strain>
    </source>
</reference>
<dbReference type="NCBIfam" id="TIGR01474">
    <property type="entry name" value="ubiA_proteo"/>
    <property type="match status" value="1"/>
</dbReference>
<keyword evidence="10" id="KW-1003">Cell membrane</keyword>
<dbReference type="InterPro" id="IPR030470">
    <property type="entry name" value="UbiA_prenylTrfase_CS"/>
</dbReference>
<dbReference type="PANTHER" id="PTHR11048">
    <property type="entry name" value="PRENYLTRANSFERASES"/>
    <property type="match status" value="1"/>
</dbReference>
<comment type="subcellular location">
    <subcellularLocation>
        <location evidence="10">Cell inner membrane</location>
        <topology evidence="10">Multi-pass membrane protein</topology>
    </subcellularLocation>
    <subcellularLocation>
        <location evidence="2">Membrane</location>
        <topology evidence="2">Multi-pass membrane protein</topology>
    </subcellularLocation>
</comment>
<feature type="transmembrane region" description="Helical" evidence="10">
    <location>
        <begin position="21"/>
        <end position="39"/>
    </location>
</feature>
<gene>
    <name evidence="10 12" type="primary">ubiA</name>
    <name evidence="12" type="ORF">GCM10009111_07760</name>
</gene>
<dbReference type="RefSeq" id="WP_215981214.1">
    <property type="nucleotide sequence ID" value="NZ_BAAAFA010000002.1"/>
</dbReference>
<evidence type="ECO:0000313" key="13">
    <source>
        <dbReference type="Proteomes" id="UP001500021"/>
    </source>
</evidence>
<feature type="transmembrane region" description="Helical" evidence="10">
    <location>
        <begin position="263"/>
        <end position="284"/>
    </location>
</feature>
<organism evidence="12 13">
    <name type="scientific">Colwellia asteriadis</name>
    <dbReference type="NCBI Taxonomy" id="517723"/>
    <lineage>
        <taxon>Bacteria</taxon>
        <taxon>Pseudomonadati</taxon>
        <taxon>Pseudomonadota</taxon>
        <taxon>Gammaproteobacteria</taxon>
        <taxon>Alteromonadales</taxon>
        <taxon>Colwelliaceae</taxon>
        <taxon>Colwellia</taxon>
    </lineage>
</organism>
<keyword evidence="10" id="KW-0460">Magnesium</keyword>
<keyword evidence="4 10" id="KW-0997">Cell inner membrane</keyword>
<evidence type="ECO:0000256" key="10">
    <source>
        <dbReference type="HAMAP-Rule" id="MF_01635"/>
    </source>
</evidence>
<dbReference type="CDD" id="cd13959">
    <property type="entry name" value="PT_UbiA_COQ2"/>
    <property type="match status" value="1"/>
</dbReference>
<keyword evidence="6 10" id="KW-0831">Ubiquinone biosynthesis</keyword>
<keyword evidence="7 10" id="KW-0812">Transmembrane</keyword>
<dbReference type="PANTHER" id="PTHR11048:SF28">
    <property type="entry name" value="4-HYDROXYBENZOATE POLYPRENYLTRANSFERASE, MITOCHONDRIAL"/>
    <property type="match status" value="1"/>
</dbReference>
<dbReference type="HAMAP" id="MF_01635">
    <property type="entry name" value="UbiA"/>
    <property type="match status" value="1"/>
</dbReference>
<protein>
    <recommendedName>
        <fullName evidence="10 11">4-hydroxybenzoate octaprenyltransferase</fullName>
        <ecNumber evidence="10 11">2.5.1.39</ecNumber>
    </recommendedName>
    <alternativeName>
        <fullName evidence="10">4-HB polyprenyltransferase</fullName>
    </alternativeName>
</protein>
<feature type="transmembrane region" description="Helical" evidence="10">
    <location>
        <begin position="45"/>
        <end position="65"/>
    </location>
</feature>
<evidence type="ECO:0000256" key="5">
    <source>
        <dbReference type="ARBA" id="ARBA00022679"/>
    </source>
</evidence>
<dbReference type="PROSITE" id="PS00943">
    <property type="entry name" value="UBIA"/>
    <property type="match status" value="1"/>
</dbReference>
<evidence type="ECO:0000256" key="9">
    <source>
        <dbReference type="ARBA" id="ARBA00023136"/>
    </source>
</evidence>
<evidence type="ECO:0000256" key="6">
    <source>
        <dbReference type="ARBA" id="ARBA00022688"/>
    </source>
</evidence>
<feature type="transmembrane region" description="Helical" evidence="10">
    <location>
        <begin position="85"/>
        <end position="107"/>
    </location>
</feature>
<evidence type="ECO:0000256" key="8">
    <source>
        <dbReference type="ARBA" id="ARBA00022989"/>
    </source>
</evidence>
<comment type="pathway">
    <text evidence="10">Cofactor biosynthesis; ubiquinone biosynthesis.</text>
</comment>
<comment type="similarity">
    <text evidence="3 10">Belongs to the UbiA prenyltransferase family.</text>
</comment>
<feature type="transmembrane region" description="Helical" evidence="10">
    <location>
        <begin position="113"/>
        <end position="131"/>
    </location>
</feature>
<dbReference type="EMBL" id="BAAAFA010000002">
    <property type="protein sequence ID" value="GAA0813024.1"/>
    <property type="molecule type" value="Genomic_DNA"/>
</dbReference>
<proteinExistence type="inferred from homology"/>
<keyword evidence="8 10" id="KW-1133">Transmembrane helix</keyword>
<feature type="transmembrane region" description="Helical" evidence="10">
    <location>
        <begin position="210"/>
        <end position="228"/>
    </location>
</feature>
<accession>A0ABN1L437</accession>
<evidence type="ECO:0000256" key="4">
    <source>
        <dbReference type="ARBA" id="ARBA00022519"/>
    </source>
</evidence>
<comment type="caution">
    <text evidence="12">The sequence shown here is derived from an EMBL/GenBank/DDBJ whole genome shotgun (WGS) entry which is preliminary data.</text>
</comment>
<dbReference type="Pfam" id="PF01040">
    <property type="entry name" value="UbiA"/>
    <property type="match status" value="1"/>
</dbReference>
<feature type="transmembrane region" description="Helical" evidence="10">
    <location>
        <begin position="166"/>
        <end position="189"/>
    </location>
</feature>
<dbReference type="EC" id="2.5.1.39" evidence="10 11"/>
<feature type="transmembrane region" description="Helical" evidence="10">
    <location>
        <begin position="234"/>
        <end position="251"/>
    </location>
</feature>
<dbReference type="InterPro" id="IPR000537">
    <property type="entry name" value="UbiA_prenyltransferase"/>
</dbReference>
<name>A0ABN1L437_9GAMM</name>
<evidence type="ECO:0000256" key="1">
    <source>
        <dbReference type="ARBA" id="ARBA00001946"/>
    </source>
</evidence>
<evidence type="ECO:0000256" key="11">
    <source>
        <dbReference type="NCBIfam" id="TIGR01474"/>
    </source>
</evidence>
<evidence type="ECO:0000256" key="3">
    <source>
        <dbReference type="ARBA" id="ARBA00005985"/>
    </source>
</evidence>
<keyword evidence="5 10" id="KW-0808">Transferase</keyword>
<evidence type="ECO:0000313" key="12">
    <source>
        <dbReference type="EMBL" id="GAA0813024.1"/>
    </source>
</evidence>
<evidence type="ECO:0000256" key="7">
    <source>
        <dbReference type="ARBA" id="ARBA00022692"/>
    </source>
</evidence>
<comment type="cofactor">
    <cofactor evidence="1 10">
        <name>Mg(2+)</name>
        <dbReference type="ChEBI" id="CHEBI:18420"/>
    </cofactor>
</comment>
<comment type="function">
    <text evidence="10">Catalyzes the prenylation of para-hydroxybenzoate (PHB) with an all-trans polyprenyl group. Mediates the second step in the final reaction sequence of ubiquinone-8 (UQ-8) biosynthesis, which is the condensation of the polyisoprenoid side chain with PHB, generating the first membrane-bound Q intermediate 3-octaprenyl-4-hydroxybenzoate.</text>
</comment>
<dbReference type="InterPro" id="IPR039653">
    <property type="entry name" value="Prenyltransferase"/>
</dbReference>
<dbReference type="Proteomes" id="UP001500021">
    <property type="component" value="Unassembled WGS sequence"/>
</dbReference>
<comment type="catalytic activity">
    <reaction evidence="10">
        <text>all-trans-octaprenyl diphosphate + 4-hydroxybenzoate = 4-hydroxy-3-(all-trans-octaprenyl)benzoate + diphosphate</text>
        <dbReference type="Rhea" id="RHEA:27782"/>
        <dbReference type="ChEBI" id="CHEBI:1617"/>
        <dbReference type="ChEBI" id="CHEBI:17879"/>
        <dbReference type="ChEBI" id="CHEBI:33019"/>
        <dbReference type="ChEBI" id="CHEBI:57711"/>
        <dbReference type="EC" id="2.5.1.39"/>
    </reaction>
</comment>
<keyword evidence="9 10" id="KW-0472">Membrane</keyword>